<evidence type="ECO:0000313" key="1">
    <source>
        <dbReference type="Proteomes" id="UP000887578"/>
    </source>
</evidence>
<proteinExistence type="predicted"/>
<dbReference type="AlphaFoldDB" id="A0A914QR22"/>
<sequence length="237" mass="25780">MFFFHLEGTPLITQFGETIILIVRVGLEVPVASGQYQPKIVFELSPDIHGKHSFGQKALKYAFEGGINFVGQQAIKNPPAPGELHEAALLGYMVPSSDSQAQGEPHEEGGVNLGDQQAVSNKETEMPLRTNFIANKIMFFFHLEGTPLITQFGETIILIVRVGLEVPVASGQYQPKIVFELSPDIHGKHSFGQKALKYASEGGINFVDQQAIKNPPAPGELHEAALLGYMVPSSDSQ</sequence>
<dbReference type="Proteomes" id="UP000887578">
    <property type="component" value="Unplaced"/>
</dbReference>
<organism evidence="1 2">
    <name type="scientific">Panagrolaimus davidi</name>
    <dbReference type="NCBI Taxonomy" id="227884"/>
    <lineage>
        <taxon>Eukaryota</taxon>
        <taxon>Metazoa</taxon>
        <taxon>Ecdysozoa</taxon>
        <taxon>Nematoda</taxon>
        <taxon>Chromadorea</taxon>
        <taxon>Rhabditida</taxon>
        <taxon>Tylenchina</taxon>
        <taxon>Panagrolaimomorpha</taxon>
        <taxon>Panagrolaimoidea</taxon>
        <taxon>Panagrolaimidae</taxon>
        <taxon>Panagrolaimus</taxon>
    </lineage>
</organism>
<keyword evidence="1" id="KW-1185">Reference proteome</keyword>
<accession>A0A914QR22</accession>
<name>A0A914QR22_9BILA</name>
<reference evidence="2" key="1">
    <citation type="submission" date="2022-11" db="UniProtKB">
        <authorList>
            <consortium name="WormBaseParasite"/>
        </authorList>
    </citation>
    <scope>IDENTIFICATION</scope>
</reference>
<protein>
    <submittedName>
        <fullName evidence="2">Uncharacterized protein</fullName>
    </submittedName>
</protein>
<evidence type="ECO:0000313" key="2">
    <source>
        <dbReference type="WBParaSite" id="PDA_v2.g6211.t1"/>
    </source>
</evidence>
<dbReference type="WBParaSite" id="PDA_v2.g6211.t1">
    <property type="protein sequence ID" value="PDA_v2.g6211.t1"/>
    <property type="gene ID" value="PDA_v2.g6211"/>
</dbReference>